<keyword evidence="2 4" id="KW-0238">DNA-binding</keyword>
<evidence type="ECO:0000259" key="5">
    <source>
        <dbReference type="PROSITE" id="PS50977"/>
    </source>
</evidence>
<gene>
    <name evidence="6" type="ORF">GCM10022255_005010</name>
</gene>
<dbReference type="RefSeq" id="WP_345120658.1">
    <property type="nucleotide sequence ID" value="NZ_BAABAT010000001.1"/>
</dbReference>
<name>A0ABP8CVK1_9ACTN</name>
<dbReference type="InterPro" id="IPR050109">
    <property type="entry name" value="HTH-type_TetR-like_transc_reg"/>
</dbReference>
<reference evidence="7" key="1">
    <citation type="journal article" date="2019" name="Int. J. Syst. Evol. Microbiol.">
        <title>The Global Catalogue of Microorganisms (GCM) 10K type strain sequencing project: providing services to taxonomists for standard genome sequencing and annotation.</title>
        <authorList>
            <consortium name="The Broad Institute Genomics Platform"/>
            <consortium name="The Broad Institute Genome Sequencing Center for Infectious Disease"/>
            <person name="Wu L."/>
            <person name="Ma J."/>
        </authorList>
    </citation>
    <scope>NUCLEOTIDE SEQUENCE [LARGE SCALE GENOMIC DNA]</scope>
    <source>
        <strain evidence="7">JCM 17441</strain>
    </source>
</reference>
<evidence type="ECO:0000256" key="2">
    <source>
        <dbReference type="ARBA" id="ARBA00023125"/>
    </source>
</evidence>
<evidence type="ECO:0000256" key="1">
    <source>
        <dbReference type="ARBA" id="ARBA00023015"/>
    </source>
</evidence>
<keyword evidence="3" id="KW-0804">Transcription</keyword>
<feature type="domain" description="HTH tetR-type" evidence="5">
    <location>
        <begin position="11"/>
        <end position="71"/>
    </location>
</feature>
<dbReference type="Pfam" id="PF00440">
    <property type="entry name" value="TetR_N"/>
    <property type="match status" value="1"/>
</dbReference>
<protein>
    <submittedName>
        <fullName evidence="6">TetR family transcriptional regulator</fullName>
    </submittedName>
</protein>
<comment type="caution">
    <text evidence="6">The sequence shown here is derived from an EMBL/GenBank/DDBJ whole genome shotgun (WGS) entry which is preliminary data.</text>
</comment>
<organism evidence="6 7">
    <name type="scientific">Dactylosporangium darangshiense</name>
    <dbReference type="NCBI Taxonomy" id="579108"/>
    <lineage>
        <taxon>Bacteria</taxon>
        <taxon>Bacillati</taxon>
        <taxon>Actinomycetota</taxon>
        <taxon>Actinomycetes</taxon>
        <taxon>Micromonosporales</taxon>
        <taxon>Micromonosporaceae</taxon>
        <taxon>Dactylosporangium</taxon>
    </lineage>
</organism>
<keyword evidence="7" id="KW-1185">Reference proteome</keyword>
<dbReference type="Proteomes" id="UP001500620">
    <property type="component" value="Unassembled WGS sequence"/>
</dbReference>
<dbReference type="PANTHER" id="PTHR30055:SF234">
    <property type="entry name" value="HTH-TYPE TRANSCRIPTIONAL REGULATOR BETI"/>
    <property type="match status" value="1"/>
</dbReference>
<dbReference type="InterPro" id="IPR009057">
    <property type="entry name" value="Homeodomain-like_sf"/>
</dbReference>
<evidence type="ECO:0000313" key="6">
    <source>
        <dbReference type="EMBL" id="GAA4243942.1"/>
    </source>
</evidence>
<accession>A0ABP8CVK1</accession>
<dbReference type="PANTHER" id="PTHR30055">
    <property type="entry name" value="HTH-TYPE TRANSCRIPTIONAL REGULATOR RUTR"/>
    <property type="match status" value="1"/>
</dbReference>
<dbReference type="PROSITE" id="PS50977">
    <property type="entry name" value="HTH_TETR_2"/>
    <property type="match status" value="1"/>
</dbReference>
<dbReference type="SUPFAM" id="SSF46689">
    <property type="entry name" value="Homeodomain-like"/>
    <property type="match status" value="1"/>
</dbReference>
<proteinExistence type="predicted"/>
<feature type="DNA-binding region" description="H-T-H motif" evidence="4">
    <location>
        <begin position="34"/>
        <end position="53"/>
    </location>
</feature>
<dbReference type="Gene3D" id="1.10.357.10">
    <property type="entry name" value="Tetracycline Repressor, domain 2"/>
    <property type="match status" value="1"/>
</dbReference>
<evidence type="ECO:0000256" key="4">
    <source>
        <dbReference type="PROSITE-ProRule" id="PRU00335"/>
    </source>
</evidence>
<keyword evidence="1" id="KW-0805">Transcription regulation</keyword>
<dbReference type="PRINTS" id="PR00455">
    <property type="entry name" value="HTHTETR"/>
</dbReference>
<evidence type="ECO:0000313" key="7">
    <source>
        <dbReference type="Proteomes" id="UP001500620"/>
    </source>
</evidence>
<sequence length="199" mass="21786">MEATLRERKKAQTRMVLWNTAIALFVEHGFDNVSVTQIAAAAEVSKMTFFNYFPTKEDLVIGPMSEHTHELAEIVRTRPEAESPVDALHRHFLGGLSRRDPVTGLCDKPNVLAVQRLIHETPSLMHRAFALLAMSQDALAQELGPDFRHRAAAAMIAGARNALVVENTARLLSGATTDAVYPEAVANANEAFTLLKSGL</sequence>
<evidence type="ECO:0000256" key="3">
    <source>
        <dbReference type="ARBA" id="ARBA00023163"/>
    </source>
</evidence>
<dbReference type="InterPro" id="IPR001647">
    <property type="entry name" value="HTH_TetR"/>
</dbReference>
<dbReference type="EMBL" id="BAABAT010000001">
    <property type="protein sequence ID" value="GAA4243942.1"/>
    <property type="molecule type" value="Genomic_DNA"/>
</dbReference>